<protein>
    <submittedName>
        <fullName evidence="1">Alpha/Beta hydrolase protein</fullName>
    </submittedName>
</protein>
<proteinExistence type="predicted"/>
<accession>A0ACB8AB03</accession>
<gene>
    <name evidence="1" type="ORF">BJ138DRAFT_94174</name>
</gene>
<organism evidence="1 2">
    <name type="scientific">Hygrophoropsis aurantiaca</name>
    <dbReference type="NCBI Taxonomy" id="72124"/>
    <lineage>
        <taxon>Eukaryota</taxon>
        <taxon>Fungi</taxon>
        <taxon>Dikarya</taxon>
        <taxon>Basidiomycota</taxon>
        <taxon>Agaricomycotina</taxon>
        <taxon>Agaricomycetes</taxon>
        <taxon>Agaricomycetidae</taxon>
        <taxon>Boletales</taxon>
        <taxon>Coniophorineae</taxon>
        <taxon>Hygrophoropsidaceae</taxon>
        <taxon>Hygrophoropsis</taxon>
    </lineage>
</organism>
<sequence>MPTNKELTIWDKLYIGSALIYTFFSTLFHGRLKTLDRELSNARTRAITRRLNDYQLQTRWGSSEAAWNMWCALQSDTEYHTEDLYGDAKLYWIGNDVEATKIMLYVHGGGYVLPLTIEHLKLLTYFRDCIQRDTGVDMAIAVLEYTLAPQASYPTQFHQIDTALHHLLNDGVMPSNLIIAGDSEGAHIALCAISHILHQHPTLDEPPSMVDAFGGLLFISPRTTNSIAARSFKTNSNRDIFCKETLSRWISAFRAHSNITSQQGLEDDGYYTEPLLAPNQWWDGLANEVVKKVFISAGENECYRDDIEAFAEHWKKSGVDCTRMTEEEGVQVSPISDFGAGRPPSDLTLAIVKWLVEVVQG</sequence>
<dbReference type="EMBL" id="MU267708">
    <property type="protein sequence ID" value="KAH7910560.1"/>
    <property type="molecule type" value="Genomic_DNA"/>
</dbReference>
<name>A0ACB8AB03_9AGAM</name>
<comment type="caution">
    <text evidence="1">The sequence shown here is derived from an EMBL/GenBank/DDBJ whole genome shotgun (WGS) entry which is preliminary data.</text>
</comment>
<evidence type="ECO:0000313" key="2">
    <source>
        <dbReference type="Proteomes" id="UP000790377"/>
    </source>
</evidence>
<keyword evidence="1" id="KW-0378">Hydrolase</keyword>
<evidence type="ECO:0000313" key="1">
    <source>
        <dbReference type="EMBL" id="KAH7910560.1"/>
    </source>
</evidence>
<keyword evidence="2" id="KW-1185">Reference proteome</keyword>
<dbReference type="Proteomes" id="UP000790377">
    <property type="component" value="Unassembled WGS sequence"/>
</dbReference>
<reference evidence="1" key="1">
    <citation type="journal article" date="2021" name="New Phytol.">
        <title>Evolutionary innovations through gain and loss of genes in the ectomycorrhizal Boletales.</title>
        <authorList>
            <person name="Wu G."/>
            <person name="Miyauchi S."/>
            <person name="Morin E."/>
            <person name="Kuo A."/>
            <person name="Drula E."/>
            <person name="Varga T."/>
            <person name="Kohler A."/>
            <person name="Feng B."/>
            <person name="Cao Y."/>
            <person name="Lipzen A."/>
            <person name="Daum C."/>
            <person name="Hundley H."/>
            <person name="Pangilinan J."/>
            <person name="Johnson J."/>
            <person name="Barry K."/>
            <person name="LaButti K."/>
            <person name="Ng V."/>
            <person name="Ahrendt S."/>
            <person name="Min B."/>
            <person name="Choi I.G."/>
            <person name="Park H."/>
            <person name="Plett J.M."/>
            <person name="Magnuson J."/>
            <person name="Spatafora J.W."/>
            <person name="Nagy L.G."/>
            <person name="Henrissat B."/>
            <person name="Grigoriev I.V."/>
            <person name="Yang Z.L."/>
            <person name="Xu J."/>
            <person name="Martin F.M."/>
        </authorList>
    </citation>
    <scope>NUCLEOTIDE SEQUENCE</scope>
    <source>
        <strain evidence="1">ATCC 28755</strain>
    </source>
</reference>